<comment type="similarity">
    <text evidence="4">Belongs to the TonB-dependent receptor family.</text>
</comment>
<dbReference type="EMBL" id="JAATJJ010000002">
    <property type="protein sequence ID" value="NJB72106.1"/>
    <property type="molecule type" value="Genomic_DNA"/>
</dbReference>
<comment type="subcellular location">
    <subcellularLocation>
        <location evidence="1 4">Cell outer membrane</location>
    </subcellularLocation>
</comment>
<evidence type="ECO:0000256" key="5">
    <source>
        <dbReference type="SAM" id="SignalP"/>
    </source>
</evidence>
<dbReference type="Pfam" id="PF00593">
    <property type="entry name" value="TonB_dep_Rec_b-barrel"/>
    <property type="match status" value="1"/>
</dbReference>
<dbReference type="InterPro" id="IPR012910">
    <property type="entry name" value="Plug_dom"/>
</dbReference>
<keyword evidence="5" id="KW-0732">Signal</keyword>
<evidence type="ECO:0000313" key="8">
    <source>
        <dbReference type="EMBL" id="NJB72106.1"/>
    </source>
</evidence>
<comment type="caution">
    <text evidence="8">The sequence shown here is derived from an EMBL/GenBank/DDBJ whole genome shotgun (WGS) entry which is preliminary data.</text>
</comment>
<dbReference type="Gene3D" id="2.60.40.1120">
    <property type="entry name" value="Carboxypeptidase-like, regulatory domain"/>
    <property type="match status" value="1"/>
</dbReference>
<dbReference type="SUPFAM" id="SSF56935">
    <property type="entry name" value="Porins"/>
    <property type="match status" value="1"/>
</dbReference>
<dbReference type="InterPro" id="IPR000531">
    <property type="entry name" value="Beta-barrel_TonB"/>
</dbReference>
<dbReference type="InterPro" id="IPR008969">
    <property type="entry name" value="CarboxyPept-like_regulatory"/>
</dbReference>
<accession>A0A846QT14</accession>
<evidence type="ECO:0000259" key="7">
    <source>
        <dbReference type="Pfam" id="PF07715"/>
    </source>
</evidence>
<keyword evidence="9" id="KW-1185">Reference proteome</keyword>
<feature type="domain" description="TonB-dependent receptor-like beta-barrel" evidence="6">
    <location>
        <begin position="312"/>
        <end position="666"/>
    </location>
</feature>
<evidence type="ECO:0000313" key="9">
    <source>
        <dbReference type="Proteomes" id="UP000590442"/>
    </source>
</evidence>
<dbReference type="Pfam" id="PF07715">
    <property type="entry name" value="Plug"/>
    <property type="match status" value="1"/>
</dbReference>
<keyword evidence="3" id="KW-0998">Cell outer membrane</keyword>
<keyword evidence="4" id="KW-0798">TonB box</keyword>
<evidence type="ECO:0000259" key="6">
    <source>
        <dbReference type="Pfam" id="PF00593"/>
    </source>
</evidence>
<dbReference type="RefSeq" id="WP_167964789.1">
    <property type="nucleotide sequence ID" value="NZ_JAATJJ010000002.1"/>
</dbReference>
<evidence type="ECO:0000256" key="2">
    <source>
        <dbReference type="ARBA" id="ARBA00023136"/>
    </source>
</evidence>
<feature type="signal peptide" evidence="5">
    <location>
        <begin position="1"/>
        <end position="19"/>
    </location>
</feature>
<dbReference type="Proteomes" id="UP000590442">
    <property type="component" value="Unassembled WGS sequence"/>
</dbReference>
<dbReference type="AlphaFoldDB" id="A0A846QT14"/>
<dbReference type="InterPro" id="IPR037066">
    <property type="entry name" value="Plug_dom_sf"/>
</dbReference>
<gene>
    <name evidence="8" type="ORF">GGR42_002597</name>
</gene>
<evidence type="ECO:0000256" key="4">
    <source>
        <dbReference type="RuleBase" id="RU003357"/>
    </source>
</evidence>
<feature type="domain" description="TonB-dependent receptor plug" evidence="7">
    <location>
        <begin position="119"/>
        <end position="214"/>
    </location>
</feature>
<proteinExistence type="inferred from homology"/>
<protein>
    <recommendedName>
        <fullName evidence="10">TonB-dependent receptor</fullName>
    </recommendedName>
</protein>
<dbReference type="GO" id="GO:0009279">
    <property type="term" value="C:cell outer membrane"/>
    <property type="evidence" value="ECO:0007669"/>
    <property type="project" value="UniProtKB-SubCell"/>
</dbReference>
<evidence type="ECO:0000256" key="3">
    <source>
        <dbReference type="ARBA" id="ARBA00023237"/>
    </source>
</evidence>
<feature type="chain" id="PRO_5032446726" description="TonB-dependent receptor" evidence="5">
    <location>
        <begin position="20"/>
        <end position="720"/>
    </location>
</feature>
<sequence>MKKITLFTFTLLLTFIGFGQNSITGTVTNDKEEPIVGANVYLEGTYDGSSTDENGYFTFETSESGSQTLVISMLSYETHYEMGEVTYFKDLKIQLVEAMNTLTGVTLTAGTFEAGDNSKVSVLKPLDIVTTAGAAGDFIGALQTLPGTSTVNEDGRLFVRGGAAGETQIFIDGLRVFQPFSPTANNVPTRGRFSPFLFKGITFSTGGYSAEYGQALSSVLLLNSTDVPDQEKTDISLMSVGGGIGHTEIWGNESLSINTSYVNLAPYQALVLPNRGTRWNKPYETFSGEAIYRNKGERSMFKLYSAFSHSNFDIEQEDINYDDYVRFNLKNNNIYFNANYKHFFENNWTMFTGASISSDTNDIGIEEDDVNSKETASHLKATLTKSFNSRFNLNFGAEYFNTNYDDTFTNVDGFTLDSGFDDQIIAGFSEADIFFNNDLAVKLGVRAEHSSVLDKFLVSPRVSLAYKSSEKGQFSLAYGDFYQNPLNDYLKYDQDLSPEKTSHYILNYQHVGDGKTFRAEAYYKDYDKLVKYDTELAQFNSDFNNDGSGYASGLDIFWRDNKNIKNLDYWVSYSYLNTERDFRNFREKATPNFAPKHSFSLVTKYWIDDLRSQVGMSYNYGSGRSYDNPNTMSFMSEKTKAYNNLSVNWAYLISPQKILYFSVSNVLGLNNVNGYQYSRTPNANGNFDRRAITPTADSFFFVGFFWTISKDGKSNQLDNL</sequence>
<dbReference type="Pfam" id="PF13715">
    <property type="entry name" value="CarbopepD_reg_2"/>
    <property type="match status" value="1"/>
</dbReference>
<dbReference type="Gene3D" id="2.40.170.20">
    <property type="entry name" value="TonB-dependent receptor, beta-barrel domain"/>
    <property type="match status" value="1"/>
</dbReference>
<dbReference type="InterPro" id="IPR036942">
    <property type="entry name" value="Beta-barrel_TonB_sf"/>
</dbReference>
<evidence type="ECO:0008006" key="10">
    <source>
        <dbReference type="Google" id="ProtNLM"/>
    </source>
</evidence>
<keyword evidence="2 4" id="KW-0472">Membrane</keyword>
<dbReference type="SUPFAM" id="SSF49464">
    <property type="entry name" value="Carboxypeptidase regulatory domain-like"/>
    <property type="match status" value="1"/>
</dbReference>
<name>A0A846QT14_9FLAO</name>
<dbReference type="Gene3D" id="2.170.130.10">
    <property type="entry name" value="TonB-dependent receptor, plug domain"/>
    <property type="match status" value="1"/>
</dbReference>
<evidence type="ECO:0000256" key="1">
    <source>
        <dbReference type="ARBA" id="ARBA00004442"/>
    </source>
</evidence>
<organism evidence="8 9">
    <name type="scientific">Saonia flava</name>
    <dbReference type="NCBI Taxonomy" id="523696"/>
    <lineage>
        <taxon>Bacteria</taxon>
        <taxon>Pseudomonadati</taxon>
        <taxon>Bacteroidota</taxon>
        <taxon>Flavobacteriia</taxon>
        <taxon>Flavobacteriales</taxon>
        <taxon>Flavobacteriaceae</taxon>
        <taxon>Saonia</taxon>
    </lineage>
</organism>
<reference evidence="8 9" key="1">
    <citation type="submission" date="2020-03" db="EMBL/GenBank/DDBJ databases">
        <title>Genomic Encyclopedia of Type Strains, Phase IV (KMG-IV): sequencing the most valuable type-strain genomes for metagenomic binning, comparative biology and taxonomic classification.</title>
        <authorList>
            <person name="Goeker M."/>
        </authorList>
    </citation>
    <scope>NUCLEOTIDE SEQUENCE [LARGE SCALE GENOMIC DNA]</scope>
    <source>
        <strain evidence="8 9">DSM 29762</strain>
    </source>
</reference>